<dbReference type="Proteomes" id="UP000298545">
    <property type="component" value="Chromosome circular"/>
</dbReference>
<dbReference type="RefSeq" id="WP_037170584.1">
    <property type="nucleotide sequence ID" value="NZ_CP039691.1"/>
</dbReference>
<protein>
    <submittedName>
        <fullName evidence="1">Uncharacterized protein</fullName>
    </submittedName>
</protein>
<reference evidence="1 4" key="1">
    <citation type="submission" date="2019-04" db="EMBL/GenBank/DDBJ databases">
        <title>Complete genome sequence of Agrobacterium larrymoorei CFBP5473.</title>
        <authorList>
            <person name="Haryono M."/>
            <person name="Chou L."/>
            <person name="Lin Y.-C."/>
            <person name="Lai E.-M."/>
            <person name="Kuo C.-H."/>
        </authorList>
    </citation>
    <scope>NUCLEOTIDE SEQUENCE [LARGE SCALE GENOMIC DNA]</scope>
    <source>
        <strain evidence="1 4">CFBP5473</strain>
    </source>
</reference>
<dbReference type="Proteomes" id="UP000298664">
    <property type="component" value="Chromosome Circular"/>
</dbReference>
<dbReference type="EMBL" id="CP072167">
    <property type="protein sequence ID" value="QYA06506.1"/>
    <property type="molecule type" value="Genomic_DNA"/>
</dbReference>
<evidence type="ECO:0000313" key="5">
    <source>
        <dbReference type="Proteomes" id="UP000826513"/>
    </source>
</evidence>
<dbReference type="KEGG" id="alf:CFBP5473_09050"/>
<accession>A0A4D7DKC1</accession>
<evidence type="ECO:0000313" key="3">
    <source>
        <dbReference type="EMBL" id="WHA40081.1"/>
    </source>
</evidence>
<dbReference type="Proteomes" id="UP000826513">
    <property type="component" value="Chromosome 1"/>
</dbReference>
<dbReference type="STRING" id="1367849.GCA_000518585_00071"/>
<dbReference type="EMBL" id="CP124733">
    <property type="protein sequence ID" value="WHA40081.1"/>
    <property type="molecule type" value="Genomic_DNA"/>
</dbReference>
<dbReference type="EMBL" id="CP039691">
    <property type="protein sequence ID" value="QCI98043.1"/>
    <property type="molecule type" value="Genomic_DNA"/>
</dbReference>
<evidence type="ECO:0000313" key="4">
    <source>
        <dbReference type="Proteomes" id="UP000298545"/>
    </source>
</evidence>
<gene>
    <name evidence="1" type="ORF">CFBP5473_09050</name>
    <name evidence="3" type="ORF">CFBP5477_009540</name>
    <name evidence="2" type="ORF">J5285_10655</name>
</gene>
<dbReference type="AlphaFoldDB" id="A0A4D7DKC1"/>
<evidence type="ECO:0000313" key="1">
    <source>
        <dbReference type="EMBL" id="QCI98043.1"/>
    </source>
</evidence>
<dbReference type="OrthoDB" id="7916800at2"/>
<reference evidence="3" key="3">
    <citation type="submission" date="2023-05" db="EMBL/GenBank/DDBJ databases">
        <title>Complete genome sequence of Agrobacterium larrymoorei CFBP5477.</title>
        <authorList>
            <person name="Yen H.-C."/>
            <person name="Chou L."/>
            <person name="Lin Y.-C."/>
            <person name="Lai E.-M."/>
            <person name="Kuo C.-H."/>
        </authorList>
    </citation>
    <scope>NUCLEOTIDE SEQUENCE</scope>
    <source>
        <strain evidence="3">CFBP5477</strain>
    </source>
</reference>
<proteinExistence type="predicted"/>
<keyword evidence="5" id="KW-1185">Reference proteome</keyword>
<evidence type="ECO:0000313" key="2">
    <source>
        <dbReference type="EMBL" id="QYA06506.1"/>
    </source>
</evidence>
<sequence>MAAELKKSSPTEKTDTKESLAYIRQMLAELRGVAQREGAEMLCYLIEMAYVEAGDIQSGRRKLSVGHDQRNPTTGMPV</sequence>
<organism evidence="1 4">
    <name type="scientific">Agrobacterium larrymoorei</name>
    <dbReference type="NCBI Taxonomy" id="160699"/>
    <lineage>
        <taxon>Bacteria</taxon>
        <taxon>Pseudomonadati</taxon>
        <taxon>Pseudomonadota</taxon>
        <taxon>Alphaproteobacteria</taxon>
        <taxon>Hyphomicrobiales</taxon>
        <taxon>Rhizobiaceae</taxon>
        <taxon>Rhizobium/Agrobacterium group</taxon>
        <taxon>Agrobacterium</taxon>
    </lineage>
</organism>
<reference evidence="2 5" key="2">
    <citation type="submission" date="2021-03" db="EMBL/GenBank/DDBJ databases">
        <title>Rapid diversification of plasmids in a genus of pathogenic and nitrogen fixing bacteria.</title>
        <authorList>
            <person name="Weisberg A.J."/>
            <person name="Miller M."/>
            <person name="Ream W."/>
            <person name="Grunwald N.J."/>
            <person name="Chang J.H."/>
        </authorList>
    </citation>
    <scope>NUCLEOTIDE SEQUENCE [LARGE SCALE GENOMIC DNA]</scope>
    <source>
        <strain evidence="2 5">AF3.44</strain>
    </source>
</reference>
<name>A0A4D7DKC1_9HYPH</name>